<dbReference type="AlphaFoldDB" id="A0A7W9S660"/>
<accession>A0A7W9S660</accession>
<dbReference type="Proteomes" id="UP000533306">
    <property type="component" value="Unassembled WGS sequence"/>
</dbReference>
<dbReference type="RefSeq" id="WP_183832780.1">
    <property type="nucleotide sequence ID" value="NZ_JACHEU010000006.1"/>
</dbReference>
<name>A0A7W9S660_9HYPH</name>
<sequence>MTLLLIPGINNTPATFAPMMAAMPEGIACLALECPALPDVDAIARSILAQAPPRFVVAGHSFGGYVALAVLAQAAERVDGVILINSATGADSPAAAAAREDRARQAEAGGYAALVEVASARAYHPRNAANLSLQTERAQSVRDYGPARFAAHSRACAQRPDRTALLRDSGKPVLVVAADQDAVIATEAQAGMAERLGARFCVIPEAGHMLPAEQPQALAWVITDWLNSGAVQDA</sequence>
<proteinExistence type="predicted"/>
<evidence type="ECO:0000313" key="2">
    <source>
        <dbReference type="EMBL" id="MBB6014545.1"/>
    </source>
</evidence>
<dbReference type="InterPro" id="IPR029058">
    <property type="entry name" value="AB_hydrolase_fold"/>
</dbReference>
<dbReference type="Pfam" id="PF12697">
    <property type="entry name" value="Abhydrolase_6"/>
    <property type="match status" value="1"/>
</dbReference>
<dbReference type="PANTHER" id="PTHR43433">
    <property type="entry name" value="HYDROLASE, ALPHA/BETA FOLD FAMILY PROTEIN"/>
    <property type="match status" value="1"/>
</dbReference>
<comment type="caution">
    <text evidence="2">The sequence shown here is derived from an EMBL/GenBank/DDBJ whole genome shotgun (WGS) entry which is preliminary data.</text>
</comment>
<dbReference type="Gene3D" id="3.40.50.1820">
    <property type="entry name" value="alpha/beta hydrolase"/>
    <property type="match status" value="1"/>
</dbReference>
<dbReference type="InterPro" id="IPR000073">
    <property type="entry name" value="AB_hydrolase_1"/>
</dbReference>
<reference evidence="2 3" key="1">
    <citation type="submission" date="2020-08" db="EMBL/GenBank/DDBJ databases">
        <title>Genomic Encyclopedia of Type Strains, Phase IV (KMG-IV): sequencing the most valuable type-strain genomes for metagenomic binning, comparative biology and taxonomic classification.</title>
        <authorList>
            <person name="Goeker M."/>
        </authorList>
    </citation>
    <scope>NUCLEOTIDE SEQUENCE [LARGE SCALE GENOMIC DNA]</scope>
    <source>
        <strain evidence="2 3">DSM 11099</strain>
    </source>
</reference>
<keyword evidence="3" id="KW-1185">Reference proteome</keyword>
<protein>
    <submittedName>
        <fullName evidence="2">Pimeloyl-ACP methyl ester carboxylesterase</fullName>
    </submittedName>
</protein>
<gene>
    <name evidence="2" type="ORF">HNR59_003940</name>
</gene>
<dbReference type="PANTHER" id="PTHR43433:SF4">
    <property type="entry name" value="NON-HEME CHLOROPEROXIDASE-RELATED"/>
    <property type="match status" value="1"/>
</dbReference>
<organism evidence="2 3">
    <name type="scientific">Aquamicrobium lusatiense</name>
    <dbReference type="NCBI Taxonomy" id="89772"/>
    <lineage>
        <taxon>Bacteria</taxon>
        <taxon>Pseudomonadati</taxon>
        <taxon>Pseudomonadota</taxon>
        <taxon>Alphaproteobacteria</taxon>
        <taxon>Hyphomicrobiales</taxon>
        <taxon>Phyllobacteriaceae</taxon>
        <taxon>Aquamicrobium</taxon>
    </lineage>
</organism>
<dbReference type="EMBL" id="JACHEU010000006">
    <property type="protein sequence ID" value="MBB6014545.1"/>
    <property type="molecule type" value="Genomic_DNA"/>
</dbReference>
<evidence type="ECO:0000313" key="3">
    <source>
        <dbReference type="Proteomes" id="UP000533306"/>
    </source>
</evidence>
<evidence type="ECO:0000259" key="1">
    <source>
        <dbReference type="Pfam" id="PF12697"/>
    </source>
</evidence>
<feature type="domain" description="AB hydrolase-1" evidence="1">
    <location>
        <begin position="3"/>
        <end position="219"/>
    </location>
</feature>
<dbReference type="InterPro" id="IPR050471">
    <property type="entry name" value="AB_hydrolase"/>
</dbReference>
<dbReference type="SUPFAM" id="SSF53474">
    <property type="entry name" value="alpha/beta-Hydrolases"/>
    <property type="match status" value="1"/>
</dbReference>